<dbReference type="EMBL" id="JAUSVK010000001">
    <property type="protein sequence ID" value="MDQ0392652.1"/>
    <property type="molecule type" value="Genomic_DNA"/>
</dbReference>
<protein>
    <submittedName>
        <fullName evidence="2">Uncharacterized protein</fullName>
    </submittedName>
</protein>
<feature type="transmembrane region" description="Helical" evidence="1">
    <location>
        <begin position="7"/>
        <end position="31"/>
    </location>
</feature>
<sequence>MLSFWEVAAASAVGCGGAIIVLGGAVAWFLIHFHGPAHHPTFNEIIDAEEARAERLAQLLAPLLRR</sequence>
<dbReference type="RefSeq" id="WP_307426853.1">
    <property type="nucleotide sequence ID" value="NZ_JAUSVK010000001.1"/>
</dbReference>
<evidence type="ECO:0000313" key="2">
    <source>
        <dbReference type="EMBL" id="MDQ0392652.1"/>
    </source>
</evidence>
<proteinExistence type="predicted"/>
<comment type="caution">
    <text evidence="2">The sequence shown here is derived from an EMBL/GenBank/DDBJ whole genome shotgun (WGS) entry which is preliminary data.</text>
</comment>
<gene>
    <name evidence="2" type="ORF">J3R73_002444</name>
</gene>
<dbReference type="Proteomes" id="UP001237448">
    <property type="component" value="Unassembled WGS sequence"/>
</dbReference>
<keyword evidence="1" id="KW-1133">Transmembrane helix</keyword>
<accession>A0ABU0FDH1</accession>
<name>A0ABU0FDH1_9HYPH</name>
<keyword evidence="1" id="KW-0812">Transmembrane</keyword>
<evidence type="ECO:0000256" key="1">
    <source>
        <dbReference type="SAM" id="Phobius"/>
    </source>
</evidence>
<reference evidence="2 3" key="1">
    <citation type="submission" date="2023-07" db="EMBL/GenBank/DDBJ databases">
        <title>Genomic Encyclopedia of Type Strains, Phase IV (KMG-IV): sequencing the most valuable type-strain genomes for metagenomic binning, comparative biology and taxonomic classification.</title>
        <authorList>
            <person name="Goeker M."/>
        </authorList>
    </citation>
    <scope>NUCLEOTIDE SEQUENCE [LARGE SCALE GENOMIC DNA]</scope>
    <source>
        <strain evidence="2 3">DSM 5896</strain>
    </source>
</reference>
<keyword evidence="3" id="KW-1185">Reference proteome</keyword>
<organism evidence="2 3">
    <name type="scientific">Labrys monachus</name>
    <dbReference type="NCBI Taxonomy" id="217067"/>
    <lineage>
        <taxon>Bacteria</taxon>
        <taxon>Pseudomonadati</taxon>
        <taxon>Pseudomonadota</taxon>
        <taxon>Alphaproteobacteria</taxon>
        <taxon>Hyphomicrobiales</taxon>
        <taxon>Xanthobacteraceae</taxon>
        <taxon>Labrys</taxon>
    </lineage>
</organism>
<evidence type="ECO:0000313" key="3">
    <source>
        <dbReference type="Proteomes" id="UP001237448"/>
    </source>
</evidence>
<keyword evidence="1" id="KW-0472">Membrane</keyword>